<dbReference type="SUPFAM" id="SSF53098">
    <property type="entry name" value="Ribonuclease H-like"/>
    <property type="match status" value="1"/>
</dbReference>
<dbReference type="Gene3D" id="3.30.420.10">
    <property type="entry name" value="Ribonuclease H-like superfamily/Ribonuclease H"/>
    <property type="match status" value="1"/>
</dbReference>
<dbReference type="PANTHER" id="PTHR46889">
    <property type="entry name" value="TRANSPOSASE INSF FOR INSERTION SEQUENCE IS3B-RELATED"/>
    <property type="match status" value="1"/>
</dbReference>
<dbReference type="InterPro" id="IPR001584">
    <property type="entry name" value="Integrase_cat-core"/>
</dbReference>
<feature type="domain" description="Integrase catalytic" evidence="1">
    <location>
        <begin position="1"/>
        <end position="150"/>
    </location>
</feature>
<name>A0ABV5RKS2_9ACTN</name>
<organism evidence="2 3">
    <name type="scientific">Streptomyces yanii</name>
    <dbReference type="NCBI Taxonomy" id="78510"/>
    <lineage>
        <taxon>Bacteria</taxon>
        <taxon>Bacillati</taxon>
        <taxon>Actinomycetota</taxon>
        <taxon>Actinomycetes</taxon>
        <taxon>Kitasatosporales</taxon>
        <taxon>Streptomycetaceae</taxon>
        <taxon>Streptomyces</taxon>
    </lineage>
</organism>
<dbReference type="RefSeq" id="WP_345510045.1">
    <property type="nucleotide sequence ID" value="NZ_BAAAXD010000005.1"/>
</dbReference>
<dbReference type="PROSITE" id="PS50994">
    <property type="entry name" value="INTEGRASE"/>
    <property type="match status" value="1"/>
</dbReference>
<dbReference type="InterPro" id="IPR012337">
    <property type="entry name" value="RNaseH-like_sf"/>
</dbReference>
<protein>
    <submittedName>
        <fullName evidence="2">DDE-type integrase/transposase/recombinase</fullName>
    </submittedName>
</protein>
<keyword evidence="3" id="KW-1185">Reference proteome</keyword>
<proteinExistence type="predicted"/>
<gene>
    <name evidence="2" type="ORF">ACFFTL_40935</name>
</gene>
<dbReference type="InterPro" id="IPR036397">
    <property type="entry name" value="RNaseH_sf"/>
</dbReference>
<evidence type="ECO:0000259" key="1">
    <source>
        <dbReference type="PROSITE" id="PS50994"/>
    </source>
</evidence>
<dbReference type="EMBL" id="JBHMCG010000177">
    <property type="protein sequence ID" value="MFB9578465.1"/>
    <property type="molecule type" value="Genomic_DNA"/>
</dbReference>
<sequence length="157" mass="18287">MPTAGGWLYLASWLDLATREIIGYPMSDHHRAELVIDALDMALVLGRLEPGRDIHSDRGSEYTSDQLRHRIGKLGRRQSMGRTGSRFDNTAAESFWAVLKEEIGTRFWPDRATARSEIFGFIETFYNRRRLRKHIHWGYLTPHETRLRYRQDQALAA</sequence>
<comment type="caution">
    <text evidence="2">The sequence shown here is derived from an EMBL/GenBank/DDBJ whole genome shotgun (WGS) entry which is preliminary data.</text>
</comment>
<accession>A0ABV5RKS2</accession>
<dbReference type="InterPro" id="IPR050900">
    <property type="entry name" value="Transposase_IS3/IS150/IS904"/>
</dbReference>
<dbReference type="PANTHER" id="PTHR46889:SF4">
    <property type="entry name" value="TRANSPOSASE INSO FOR INSERTION SEQUENCE ELEMENT IS911B-RELATED"/>
    <property type="match status" value="1"/>
</dbReference>
<dbReference type="Proteomes" id="UP001589710">
    <property type="component" value="Unassembled WGS sequence"/>
</dbReference>
<reference evidence="2 3" key="1">
    <citation type="submission" date="2024-09" db="EMBL/GenBank/DDBJ databases">
        <authorList>
            <person name="Sun Q."/>
            <person name="Mori K."/>
        </authorList>
    </citation>
    <scope>NUCLEOTIDE SEQUENCE [LARGE SCALE GENOMIC DNA]</scope>
    <source>
        <strain evidence="2 3">JCM 3331</strain>
    </source>
</reference>
<evidence type="ECO:0000313" key="2">
    <source>
        <dbReference type="EMBL" id="MFB9578465.1"/>
    </source>
</evidence>
<dbReference type="Pfam" id="PF00665">
    <property type="entry name" value="rve"/>
    <property type="match status" value="1"/>
</dbReference>
<evidence type="ECO:0000313" key="3">
    <source>
        <dbReference type="Proteomes" id="UP001589710"/>
    </source>
</evidence>